<dbReference type="InterPro" id="IPR025372">
    <property type="entry name" value="DUF4362"/>
</dbReference>
<dbReference type="AlphaFoldDB" id="A0A1S2LGJ2"/>
<protein>
    <recommendedName>
        <fullName evidence="2">DUF4362 domain-containing protein</fullName>
    </recommendedName>
</protein>
<evidence type="ECO:0008006" key="2">
    <source>
        <dbReference type="Google" id="ProtNLM"/>
    </source>
</evidence>
<organism evidence="1">
    <name type="scientific">Anaerobacillus isosaccharinicus</name>
    <dbReference type="NCBI Taxonomy" id="1532552"/>
    <lineage>
        <taxon>Bacteria</taxon>
        <taxon>Bacillati</taxon>
        <taxon>Bacillota</taxon>
        <taxon>Bacilli</taxon>
        <taxon>Bacillales</taxon>
        <taxon>Bacillaceae</taxon>
        <taxon>Anaerobacillus</taxon>
    </lineage>
</organism>
<dbReference type="OrthoDB" id="1912370at2"/>
<name>A0A1S2LGJ2_9BACI</name>
<dbReference type="EMBL" id="LQXD01000144">
    <property type="protein sequence ID" value="OIJ10827.1"/>
    <property type="molecule type" value="Genomic_DNA"/>
</dbReference>
<reference evidence="1" key="1">
    <citation type="submission" date="2016-10" db="EMBL/GenBank/DDBJ databases">
        <title>Draft genome sequences of four alkaliphilic bacteria belonging to the Anaerobacillus genus.</title>
        <authorList>
            <person name="Bassil N.M."/>
            <person name="Lloyd J.R."/>
        </authorList>
    </citation>
    <scope>NUCLEOTIDE SEQUENCE [LARGE SCALE GENOMIC DNA]</scope>
    <source>
        <strain evidence="1">NB2006</strain>
    </source>
</reference>
<dbReference type="Pfam" id="PF14275">
    <property type="entry name" value="DUF4362"/>
    <property type="match status" value="1"/>
</dbReference>
<sequence length="110" mass="12951">MHGQVYNYFVLETFVENVEAKKRDKIRIVNYTIEGDPIFTHLYHDGNLIKIEIDNSKDKFGGNRWFNTKDKCIELVKEDGNLTEYRLENCDNISSAQSYHLLTMSEIKDK</sequence>
<accession>A0A1S2LGJ2</accession>
<gene>
    <name evidence="1" type="ORF">AWH56_16470</name>
</gene>
<evidence type="ECO:0000313" key="1">
    <source>
        <dbReference type="EMBL" id="OIJ10827.1"/>
    </source>
</evidence>
<comment type="caution">
    <text evidence="1">The sequence shown here is derived from an EMBL/GenBank/DDBJ whole genome shotgun (WGS) entry which is preliminary data.</text>
</comment>
<proteinExistence type="predicted"/>